<dbReference type="RefSeq" id="WP_353722192.1">
    <property type="nucleotide sequence ID" value="NZ_CP159289.1"/>
</dbReference>
<dbReference type="EMBL" id="CP159289">
    <property type="protein sequence ID" value="XCH26927.1"/>
    <property type="molecule type" value="Genomic_DNA"/>
</dbReference>
<dbReference type="SUPFAM" id="SSF55545">
    <property type="entry name" value="beta-N-acetylhexosaminidase-like domain"/>
    <property type="match status" value="1"/>
</dbReference>
<proteinExistence type="predicted"/>
<protein>
    <recommendedName>
        <fullName evidence="3">Alpha glucuronidase N-terminal domain-containing protein</fullName>
    </recommendedName>
</protein>
<dbReference type="AlphaFoldDB" id="A0AAU8FQY5"/>
<evidence type="ECO:0000313" key="2">
    <source>
        <dbReference type="EMBL" id="XCH26927.1"/>
    </source>
</evidence>
<sequence length="807" mass="91869">MRHETLLRLSFLLIFALQAIPALPQSIDLSKSRIFSPTGKAVLSRSIEILQSEVEKRTGLKLPIAKKLPKNESVILVVAESDLSKLPEQFRNAVLALPEIKSEGFKLAVIPGLNSVIIAGKDRRGILYGVGRLLRKAEMTEGKLQLPKGLAISTSPRYPMRGHQLGYRPKTNAYDAFTVAGFDQYIRELALFGANTIEILPPRTDDDATSRHMKIPAAQMMVEQSRICKSYGLDVSMWYPNMGKNYVDPDSVARELAEREQVFASLPKLDGVFVPAGDPGELEPDVLFAWLEKEAAVLQKYHPNAKIWVSPQVFRPTQKWFDAFFNHANKEYPWFGGVVFGPWVKIPVRKIREMLKPTIPIRHYPDITHNYSAQYPVPHWDLAWAMTLGRESINPRPFDEKAIHNALDQYGIGSVSYSEGTNDDVNKFVWSDQDWDPEMPVMETLRDYSRLFLGPQYHETAAQAIVGLERNWRGEVITNDGIDLTLRQWQKMEQNAPLKLMQNPRFQMGLIRAYFDAYTRQRLIYETALEQQARRALTSAGASGTVKAMREAEKVLEKAWKEPILPEYQQKCHDLADSLFKSIGAQLTMKKHGAMSGRGNFVDLINMPLNDAPYLLDQIKRIEKLGSEAEMVREIDQLLHRTDPGPGGFYDHFGDPESWYRVVPNLPWEEDPGSLQSPRIGFGVGLVGEEWVDEIQATGFKGQVTPKAWMKQAKTLYDQPLRIRYDNLDPDATYRIRISYTGRFRSRMKMTTDDGQTIHDFIQTGEQPTFEFQIPRSATADGQVIFEWTCGEGERGSQVTEIWLMKQ</sequence>
<evidence type="ECO:0000256" key="1">
    <source>
        <dbReference type="ARBA" id="ARBA00022801"/>
    </source>
</evidence>
<dbReference type="GO" id="GO:0016787">
    <property type="term" value="F:hydrolase activity"/>
    <property type="evidence" value="ECO:0007669"/>
    <property type="project" value="UniProtKB-KW"/>
</dbReference>
<organism evidence="2">
    <name type="scientific">Dyadobacter sp. 676</name>
    <dbReference type="NCBI Taxonomy" id="3088362"/>
    <lineage>
        <taxon>Bacteria</taxon>
        <taxon>Pseudomonadati</taxon>
        <taxon>Bacteroidota</taxon>
        <taxon>Cytophagia</taxon>
        <taxon>Cytophagales</taxon>
        <taxon>Spirosomataceae</taxon>
        <taxon>Dyadobacter</taxon>
    </lineage>
</organism>
<accession>A0AAU8FQY5</accession>
<evidence type="ECO:0008006" key="3">
    <source>
        <dbReference type="Google" id="ProtNLM"/>
    </source>
</evidence>
<keyword evidence="1" id="KW-0378">Hydrolase</keyword>
<dbReference type="GO" id="GO:0005975">
    <property type="term" value="P:carbohydrate metabolic process"/>
    <property type="evidence" value="ECO:0007669"/>
    <property type="project" value="UniProtKB-ARBA"/>
</dbReference>
<reference evidence="2" key="1">
    <citation type="submission" date="2024-06" db="EMBL/GenBank/DDBJ databases">
        <title>Sequencing and assembly of the genome of Dyadobacter sp. strain 676, a symbiont of Cyamopsis tetragonoloba.</title>
        <authorList>
            <person name="Guro P."/>
            <person name="Sazanova A."/>
            <person name="Kuznetsova I."/>
            <person name="Belimov A."/>
            <person name="Safronova V."/>
        </authorList>
    </citation>
    <scope>NUCLEOTIDE SEQUENCE</scope>
    <source>
        <strain evidence="2">676</strain>
    </source>
</reference>
<dbReference type="Gene3D" id="3.30.379.10">
    <property type="entry name" value="Chitobiase/beta-hexosaminidase domain 2-like"/>
    <property type="match status" value="1"/>
</dbReference>
<dbReference type="InterPro" id="IPR029018">
    <property type="entry name" value="Hex-like_dom2"/>
</dbReference>
<gene>
    <name evidence="2" type="ORF">ABV298_11225</name>
</gene>
<name>A0AAU8FQY5_9BACT</name>